<dbReference type="InterPro" id="IPR029064">
    <property type="entry name" value="Ribosomal_eL30-like_sf"/>
</dbReference>
<name>A0A5J4YRA7_PORPP</name>
<gene>
    <name evidence="5" type="ORF">FVE85_8768</name>
</gene>
<feature type="domain" description="Ribosomal protein eL8/eL30/eS12/Gadd45" evidence="4">
    <location>
        <begin position="11"/>
        <end position="103"/>
    </location>
</feature>
<dbReference type="GO" id="GO:1990904">
    <property type="term" value="C:ribonucleoprotein complex"/>
    <property type="evidence" value="ECO:0007669"/>
    <property type="project" value="UniProtKB-KW"/>
</dbReference>
<evidence type="ECO:0000259" key="4">
    <source>
        <dbReference type="Pfam" id="PF01248"/>
    </source>
</evidence>
<dbReference type="EMBL" id="VRMN01000007">
    <property type="protein sequence ID" value="KAA8493323.1"/>
    <property type="molecule type" value="Genomic_DNA"/>
</dbReference>
<dbReference type="PROSITE" id="PS00709">
    <property type="entry name" value="RIBOSOMAL_L30E_1"/>
    <property type="match status" value="1"/>
</dbReference>
<organism evidence="5 6">
    <name type="scientific">Porphyridium purpureum</name>
    <name type="common">Red alga</name>
    <name type="synonym">Porphyridium cruentum</name>
    <dbReference type="NCBI Taxonomy" id="35688"/>
    <lineage>
        <taxon>Eukaryota</taxon>
        <taxon>Rhodophyta</taxon>
        <taxon>Bangiophyceae</taxon>
        <taxon>Porphyridiales</taxon>
        <taxon>Porphyridiaceae</taxon>
        <taxon>Porphyridium</taxon>
    </lineage>
</organism>
<evidence type="ECO:0000313" key="5">
    <source>
        <dbReference type="EMBL" id="KAA8493323.1"/>
    </source>
</evidence>
<dbReference type="PANTHER" id="PTHR11449">
    <property type="entry name" value="RIBOSOMAL PROTEIN L30"/>
    <property type="match status" value="1"/>
</dbReference>
<evidence type="ECO:0000256" key="2">
    <source>
        <dbReference type="ARBA" id="ARBA00022980"/>
    </source>
</evidence>
<comment type="similarity">
    <text evidence="1">Belongs to the eukaryotic ribosomal protein eL30 family.</text>
</comment>
<evidence type="ECO:0000313" key="6">
    <source>
        <dbReference type="Proteomes" id="UP000324585"/>
    </source>
</evidence>
<dbReference type="InterPro" id="IPR039109">
    <property type="entry name" value="Ribosomal_eL30-like"/>
</dbReference>
<proteinExistence type="inferred from homology"/>
<accession>A0A5J4YRA7</accession>
<reference evidence="6" key="1">
    <citation type="journal article" date="2019" name="Nat. Commun.">
        <title>Expansion of phycobilisome linker gene families in mesophilic red algae.</title>
        <authorList>
            <person name="Lee J."/>
            <person name="Kim D."/>
            <person name="Bhattacharya D."/>
            <person name="Yoon H.S."/>
        </authorList>
    </citation>
    <scope>NUCLEOTIDE SEQUENCE [LARGE SCALE GENOMIC DNA]</scope>
    <source>
        <strain evidence="6">CCMP 1328</strain>
    </source>
</reference>
<dbReference type="Proteomes" id="UP000324585">
    <property type="component" value="Unassembled WGS sequence"/>
</dbReference>
<evidence type="ECO:0000256" key="1">
    <source>
        <dbReference type="ARBA" id="ARBA00007326"/>
    </source>
</evidence>
<protein>
    <submittedName>
        <fullName evidence="5">60S ribosomal protein L30</fullName>
    </submittedName>
</protein>
<sequence>MAKKNKSSVDNVASRLGLVMKSGKYSMGYRSTLRSLRSGNCKLVLISNNCPPLRKSELEYYAMLAKCHVHHFAGNNIELGTACAKFYRCSVLNITDPGDSDIVRAMTPDA</sequence>
<dbReference type="SUPFAM" id="SSF55315">
    <property type="entry name" value="L30e-like"/>
    <property type="match status" value="1"/>
</dbReference>
<keyword evidence="6" id="KW-1185">Reference proteome</keyword>
<dbReference type="GO" id="GO:0003723">
    <property type="term" value="F:RNA binding"/>
    <property type="evidence" value="ECO:0007669"/>
    <property type="project" value="InterPro"/>
</dbReference>
<dbReference type="InterPro" id="IPR004038">
    <property type="entry name" value="Ribosomal_eL8/eL30/eS12/Gad45"/>
</dbReference>
<evidence type="ECO:0000256" key="3">
    <source>
        <dbReference type="ARBA" id="ARBA00023274"/>
    </source>
</evidence>
<dbReference type="Pfam" id="PF01248">
    <property type="entry name" value="Ribosomal_L7Ae"/>
    <property type="match status" value="1"/>
</dbReference>
<keyword evidence="3" id="KW-0687">Ribonucleoprotein</keyword>
<keyword evidence="2 5" id="KW-0689">Ribosomal protein</keyword>
<dbReference type="Gene3D" id="3.30.1330.30">
    <property type="match status" value="1"/>
</dbReference>
<dbReference type="InterPro" id="IPR022991">
    <property type="entry name" value="Ribosomal_eL30_CS"/>
</dbReference>
<comment type="caution">
    <text evidence="5">The sequence shown here is derived from an EMBL/GenBank/DDBJ whole genome shotgun (WGS) entry which is preliminary data.</text>
</comment>
<dbReference type="AlphaFoldDB" id="A0A5J4YRA7"/>
<dbReference type="FunFam" id="3.30.1330.30:FF:000001">
    <property type="entry name" value="60S ribosomal protein L30"/>
    <property type="match status" value="1"/>
</dbReference>
<dbReference type="OMA" id="YFQGGNN"/>
<dbReference type="OrthoDB" id="1928736at2759"/>
<dbReference type="GO" id="GO:0005840">
    <property type="term" value="C:ribosome"/>
    <property type="evidence" value="ECO:0007669"/>
    <property type="project" value="UniProtKB-KW"/>
</dbReference>